<organism evidence="9 10">
    <name type="scientific">Peribacillus asahii</name>
    <dbReference type="NCBI Taxonomy" id="228899"/>
    <lineage>
        <taxon>Bacteria</taxon>
        <taxon>Bacillati</taxon>
        <taxon>Bacillota</taxon>
        <taxon>Bacilli</taxon>
        <taxon>Bacillales</taxon>
        <taxon>Bacillaceae</taxon>
        <taxon>Peribacillus</taxon>
    </lineage>
</organism>
<evidence type="ECO:0000313" key="9">
    <source>
        <dbReference type="EMBL" id="AZV41405.1"/>
    </source>
</evidence>
<keyword evidence="6" id="KW-0067">ATP-binding</keyword>
<evidence type="ECO:0000256" key="2">
    <source>
        <dbReference type="ARBA" id="ARBA00022630"/>
    </source>
</evidence>
<dbReference type="GO" id="GO:0009398">
    <property type="term" value="P:FMN biosynthetic process"/>
    <property type="evidence" value="ECO:0007669"/>
    <property type="project" value="TreeGrafter"/>
</dbReference>
<evidence type="ECO:0000256" key="5">
    <source>
        <dbReference type="ARBA" id="ARBA00022741"/>
    </source>
</evidence>
<evidence type="ECO:0000256" key="4">
    <source>
        <dbReference type="ARBA" id="ARBA00022679"/>
    </source>
</evidence>
<gene>
    <name evidence="9" type="primary">ribF</name>
    <name evidence="9" type="ORF">BAOM_0793</name>
</gene>
<dbReference type="SUPFAM" id="SSF82114">
    <property type="entry name" value="Riboflavin kinase-like"/>
    <property type="match status" value="1"/>
</dbReference>
<evidence type="ECO:0000256" key="7">
    <source>
        <dbReference type="ARBA" id="ARBA00047880"/>
    </source>
</evidence>
<dbReference type="GO" id="GO:0005524">
    <property type="term" value="F:ATP binding"/>
    <property type="evidence" value="ECO:0007669"/>
    <property type="project" value="UniProtKB-KW"/>
</dbReference>
<dbReference type="InterPro" id="IPR023465">
    <property type="entry name" value="Riboflavin_kinase_dom_sf"/>
</dbReference>
<evidence type="ECO:0000256" key="3">
    <source>
        <dbReference type="ARBA" id="ARBA00022643"/>
    </source>
</evidence>
<dbReference type="KEGG" id="pasa:BAOM_0793"/>
<comment type="catalytic activity">
    <reaction evidence="7">
        <text>riboflavin + ATP = FMN + ADP + H(+)</text>
        <dbReference type="Rhea" id="RHEA:14357"/>
        <dbReference type="ChEBI" id="CHEBI:15378"/>
        <dbReference type="ChEBI" id="CHEBI:30616"/>
        <dbReference type="ChEBI" id="CHEBI:57986"/>
        <dbReference type="ChEBI" id="CHEBI:58210"/>
        <dbReference type="ChEBI" id="CHEBI:456216"/>
        <dbReference type="EC" id="2.7.1.26"/>
    </reaction>
</comment>
<dbReference type="Gene3D" id="2.40.30.30">
    <property type="entry name" value="Riboflavin kinase-like"/>
    <property type="match status" value="1"/>
</dbReference>
<dbReference type="GO" id="GO:0008531">
    <property type="term" value="F:riboflavin kinase activity"/>
    <property type="evidence" value="ECO:0007669"/>
    <property type="project" value="UniProtKB-EC"/>
</dbReference>
<keyword evidence="9" id="KW-0418">Kinase</keyword>
<dbReference type="SMART" id="SM00904">
    <property type="entry name" value="Flavokinase"/>
    <property type="match status" value="1"/>
</dbReference>
<dbReference type="EC" id="2.7.1.26" evidence="1"/>
<accession>A0A3T0KMF3</accession>
<dbReference type="PANTHER" id="PTHR22749">
    <property type="entry name" value="RIBOFLAVIN KINASE/FMN ADENYLYLTRANSFERASE"/>
    <property type="match status" value="1"/>
</dbReference>
<evidence type="ECO:0000256" key="6">
    <source>
        <dbReference type="ARBA" id="ARBA00022840"/>
    </source>
</evidence>
<evidence type="ECO:0000256" key="1">
    <source>
        <dbReference type="ARBA" id="ARBA00012105"/>
    </source>
</evidence>
<name>A0A3T0KMF3_9BACI</name>
<keyword evidence="3" id="KW-0288">FMN</keyword>
<reference evidence="9 10" key="1">
    <citation type="submission" date="2018-01" db="EMBL/GenBank/DDBJ databases">
        <title>Bacillus asahii Genome sequencing and assembly.</title>
        <authorList>
            <person name="Jiang H."/>
            <person name="Feng Y."/>
            <person name="Zhao F."/>
            <person name="Lin X."/>
        </authorList>
    </citation>
    <scope>NUCLEOTIDE SEQUENCE [LARGE SCALE GENOMIC DNA]</scope>
    <source>
        <strain evidence="9 10">OM18</strain>
    </source>
</reference>
<dbReference type="InterPro" id="IPR015865">
    <property type="entry name" value="Riboflavin_kinase_bac/euk"/>
</dbReference>
<dbReference type="InterPro" id="IPR023468">
    <property type="entry name" value="Riboflavin_kinase"/>
</dbReference>
<feature type="domain" description="Riboflavin kinase" evidence="8">
    <location>
        <begin position="12"/>
        <end position="133"/>
    </location>
</feature>
<dbReference type="Pfam" id="PF01687">
    <property type="entry name" value="Flavokinase"/>
    <property type="match status" value="1"/>
</dbReference>
<protein>
    <recommendedName>
        <fullName evidence="1">riboflavin kinase</fullName>
        <ecNumber evidence="1">2.7.1.26</ecNumber>
    </recommendedName>
</protein>
<dbReference type="AlphaFoldDB" id="A0A3T0KMF3"/>
<dbReference type="EMBL" id="CP026095">
    <property type="protein sequence ID" value="AZV41405.1"/>
    <property type="molecule type" value="Genomic_DNA"/>
</dbReference>
<evidence type="ECO:0000313" key="10">
    <source>
        <dbReference type="Proteomes" id="UP000283095"/>
    </source>
</evidence>
<evidence type="ECO:0000259" key="8">
    <source>
        <dbReference type="SMART" id="SM00904"/>
    </source>
</evidence>
<keyword evidence="4" id="KW-0808">Transferase</keyword>
<dbReference type="Proteomes" id="UP000283095">
    <property type="component" value="Chromosome"/>
</dbReference>
<sequence>MKVLEKDNKKTVFKGEVIPGRQIGRTIGFPTANLRVNSEEEPYFPKGVYGVQVYYKGVSYRGVMNIGIRPTFKGEKPTVSFEVYILDFNQDIYGEQLTIDILFFIRNEQAFDSIEQLVQQLKNDIEKANEQFLLVNC</sequence>
<dbReference type="GO" id="GO:0009231">
    <property type="term" value="P:riboflavin biosynthetic process"/>
    <property type="evidence" value="ECO:0007669"/>
    <property type="project" value="InterPro"/>
</dbReference>
<dbReference type="PANTHER" id="PTHR22749:SF6">
    <property type="entry name" value="RIBOFLAVIN KINASE"/>
    <property type="match status" value="1"/>
</dbReference>
<keyword evidence="2" id="KW-0285">Flavoprotein</keyword>
<proteinExistence type="predicted"/>
<keyword evidence="5" id="KW-0547">Nucleotide-binding</keyword>